<organism evidence="2 3">
    <name type="scientific">Paraburkholderia phytofirmans OLGA172</name>
    <dbReference type="NCBI Taxonomy" id="1417228"/>
    <lineage>
        <taxon>Bacteria</taxon>
        <taxon>Pseudomonadati</taxon>
        <taxon>Pseudomonadota</taxon>
        <taxon>Betaproteobacteria</taxon>
        <taxon>Burkholderiales</taxon>
        <taxon>Burkholderiaceae</taxon>
        <taxon>Paraburkholderia</taxon>
    </lineage>
</organism>
<dbReference type="InterPro" id="IPR053155">
    <property type="entry name" value="F-pilin_assembly_TraC"/>
</dbReference>
<dbReference type="PANTHER" id="PTHR38467">
    <property type="match status" value="1"/>
</dbReference>
<dbReference type="InterPro" id="IPR027417">
    <property type="entry name" value="P-loop_NTPase"/>
</dbReference>
<dbReference type="InterPro" id="IPR043964">
    <property type="entry name" value="P-loop_TraG"/>
</dbReference>
<feature type="domain" description="TraG P-loop" evidence="1">
    <location>
        <begin position="451"/>
        <end position="820"/>
    </location>
</feature>
<dbReference type="Pfam" id="PF19044">
    <property type="entry name" value="P-loop_TraG"/>
    <property type="match status" value="1"/>
</dbReference>
<evidence type="ECO:0000313" key="2">
    <source>
        <dbReference type="EMBL" id="ANB78029.1"/>
    </source>
</evidence>
<name>A0A167WQ88_9BURK</name>
<geneLocation type="plasmid" evidence="3">
    <name>polga2</name>
</geneLocation>
<dbReference type="AlphaFoldDB" id="A0A167WQ88"/>
<evidence type="ECO:0000259" key="1">
    <source>
        <dbReference type="Pfam" id="PF19044"/>
    </source>
</evidence>
<dbReference type="SUPFAM" id="SSF52540">
    <property type="entry name" value="P-loop containing nucleoside triphosphate hydrolases"/>
    <property type="match status" value="1"/>
</dbReference>
<dbReference type="Pfam" id="PF11130">
    <property type="entry name" value="TraC_F_IV"/>
    <property type="match status" value="1"/>
</dbReference>
<dbReference type="RefSeq" id="WP_063501196.1">
    <property type="nucleotide sequence ID" value="NZ_CP014581.1"/>
</dbReference>
<reference evidence="2 3" key="1">
    <citation type="journal article" date="2016" name="Gene">
        <title>PacBio SMRT assembly of a complex multi-replicon genome reveals chlorocatechol degradative operon in a region of genome plasticity.</title>
        <authorList>
            <person name="Ricker N."/>
            <person name="Shen S.Y."/>
            <person name="Goordial J."/>
            <person name="Jin S."/>
            <person name="Fulthorpe R.R."/>
        </authorList>
    </citation>
    <scope>NUCLEOTIDE SEQUENCE [LARGE SCALE GENOMIC DNA]</scope>
    <source>
        <strain evidence="2 3">OLGA172</strain>
        <plasmid evidence="3">polga2</plasmid>
    </source>
</reference>
<dbReference type="KEGG" id="buz:AYM40_37330"/>
<dbReference type="OrthoDB" id="8975163at2"/>
<dbReference type="EMBL" id="CP014581">
    <property type="protein sequence ID" value="ANB78029.1"/>
    <property type="molecule type" value="Genomic_DNA"/>
</dbReference>
<dbReference type="Gene3D" id="3.40.50.300">
    <property type="entry name" value="P-loop containing nucleotide triphosphate hydrolases"/>
    <property type="match status" value="1"/>
</dbReference>
<keyword evidence="3" id="KW-1185">Reference proteome</keyword>
<sequence length="859" mass="95012">MTATTQKLQKRPASDMVNLETYTSDTNLVISKAEAEKPYVGAVYRMTPLAGGGGEFSTVVQNIFKAVPDDSVIQVSLVVHPDHEAPETFAKGKLYGGHVVQDLIGRHKKLLQSALTTGSLVDMPILNKRTVVISLAFPSRKVDSDVLENAEHLHNEFYANLKDCGFYDAEVLSAPKLVGVYRLFADIFEPQTEVALDQLVDLKYQIYGPDQNFDFRDSRVGIFNEKTYCTVVTCKSYPEKPFHGIMNLVSGAPFNSGTTKEGGGKRIDTPYILTTTVRVASQRKEWTRMESAIKSRTATQNFPVKLGVEDAAAKLNDLLELKKQAAEDGNKFVYASTNVFLFGRKREDAVRAAATVKGTLNKLGFDAREVVGNGLVRWAQSLPLNFSSAIANKVDGEAVMAASEVGCLLPVYGDALGNVNNRFPTTGASYITRRGSAHYFDPFVSNSNFCGVMAAESGAGKSFNLQYMIDCDLAEGTNVVLFDNGRSSKKYCYSVGGEFNEFGGASGFRPSLNPFTGLTDDEFDEQQETITALLTMMAYDNEEQDRGARIAANEAVKAAWGQQGNKAEIATVIDCLERIVASAIENPMRSEPVTAALNLIPRLKAFIESPTRGVYFRGPSTLNPKKQLTVFELASLGDDDHLKRCVLFCCLNVLMTRIRTVRGRKRIYVDEAQDLIKVPSAADALEGLYLKGRKEELAVWIIVQSLMKVSMFPAGSVILRQSAWKVIMAQKSEEIDAVIDQKVMTAFAEDAYFNRLLRSVESKKGFWSEMLIMGEKTYEVARLYVDKFTATLFSSEGDDKDVVFKLMEEGMDVLDAVAKVMGDTKARRTEWMKKALNLWTDHDGLSPREIINEITELLQ</sequence>
<dbReference type="Proteomes" id="UP000076852">
    <property type="component" value="Plasmid pOLGA2"/>
</dbReference>
<evidence type="ECO:0000313" key="3">
    <source>
        <dbReference type="Proteomes" id="UP000076852"/>
    </source>
</evidence>
<accession>A0A167WQ88</accession>
<dbReference type="PANTHER" id="PTHR38467:SF1">
    <property type="entry name" value="CONJUGATIVE TRANSFER: ASSEMBLY"/>
    <property type="match status" value="1"/>
</dbReference>
<proteinExistence type="predicted"/>
<dbReference type="InterPro" id="IPR025955">
    <property type="entry name" value="TraC/Conjuga_ATPase"/>
</dbReference>
<gene>
    <name evidence="2" type="ORF">AYM40_37330</name>
</gene>
<dbReference type="CDD" id="cd01127">
    <property type="entry name" value="TrwB_TraG_TraD_VirD4"/>
    <property type="match status" value="1"/>
</dbReference>
<dbReference type="Gene3D" id="1.10.8.730">
    <property type="match status" value="1"/>
</dbReference>
<keyword evidence="2" id="KW-0614">Plasmid</keyword>
<protein>
    <submittedName>
        <fullName evidence="2">Conjugal transfer protein TraC</fullName>
    </submittedName>
</protein>